<organism evidence="20 21">
    <name type="scientific">Euplotes crassus</name>
    <dbReference type="NCBI Taxonomy" id="5936"/>
    <lineage>
        <taxon>Eukaryota</taxon>
        <taxon>Sar</taxon>
        <taxon>Alveolata</taxon>
        <taxon>Ciliophora</taxon>
        <taxon>Intramacronucleata</taxon>
        <taxon>Spirotrichea</taxon>
        <taxon>Hypotrichia</taxon>
        <taxon>Euplotida</taxon>
        <taxon>Euplotidae</taxon>
        <taxon>Moneuplotes</taxon>
    </lineage>
</organism>
<evidence type="ECO:0000256" key="11">
    <source>
        <dbReference type="ARBA" id="ARBA00023125"/>
    </source>
</evidence>
<dbReference type="SUPFAM" id="SSF56399">
    <property type="entry name" value="ADP-ribosylation"/>
    <property type="match status" value="1"/>
</dbReference>
<dbReference type="InterPro" id="IPR012317">
    <property type="entry name" value="Poly(ADP-ribose)pol_cat_dom"/>
</dbReference>
<keyword evidence="2 15" id="KW-0328">Glycosyltransferase</keyword>
<dbReference type="SMART" id="SM00773">
    <property type="entry name" value="WGR"/>
    <property type="match status" value="1"/>
</dbReference>
<keyword evidence="6" id="KW-0677">Repeat</keyword>
<sequence length="533" mass="59400">MAGKRKAKTQAKKAPTTKTSKATKAAKVQNKTKKRDAKANNKKDEEDKSQNKEIASSMSNGVLVDHKIPNPGSYEVVCAGGKVLNAHLMYADCVRNNNKFYIIQGLKSGSSYYLWTRWGRVGVDGQVGKLMCGNQTALIAQFNKKLSAKTSKGYNQIEITYEDVEETTKKVEALEKKKSKEPKQQKKKESELPSSVQKLLSFIFDMKMIEKSVVKVGFNVKKLPLGKLSKATITKGYKVLQKIDQEMKGVGSLTNLGALSSEFYSIIPHDFGFAKLSQFVIDTRQKLKDKLELVEALGDIQIAAEIMNGVDKDNSDKNALDAKYDMMKCKIVPVEKDHEDYDNLIKTITSTHGSTHYYKVKPLEVFEIQREGEEERFNKKMGNKKLLWHGSRFSNWGGILSQGLRIAPPEAPATGYMFGKGVYFADVVTKSAAYCCSHLSNNEGLLALCEVALGSTRDLKNADYNANKLPKGKGSTKGVGRWVPKNEVDISGIPACIGPMQDLGSSYYLRYNEFITYDVSNVKIKYLFRCKIA</sequence>
<feature type="domain" description="PARP alpha-helical" evidence="18">
    <location>
        <begin position="189"/>
        <end position="308"/>
    </location>
</feature>
<feature type="compositionally biased region" description="Low complexity" evidence="16">
    <location>
        <begin position="12"/>
        <end position="27"/>
    </location>
</feature>
<name>A0AAD1U007_EUPCR</name>
<dbReference type="FunFam" id="1.20.142.10:FF:000002">
    <property type="entry name" value="Poly [ADP-ribose] polymerase"/>
    <property type="match status" value="1"/>
</dbReference>
<accession>A0AAD1U007</accession>
<comment type="subcellular location">
    <subcellularLocation>
        <location evidence="1">Nucleus</location>
    </subcellularLocation>
</comment>
<dbReference type="GO" id="GO:0005730">
    <property type="term" value="C:nucleolus"/>
    <property type="evidence" value="ECO:0007669"/>
    <property type="project" value="TreeGrafter"/>
</dbReference>
<proteinExistence type="inferred from homology"/>
<dbReference type="AlphaFoldDB" id="A0AAD1U007"/>
<dbReference type="GO" id="GO:0003677">
    <property type="term" value="F:DNA binding"/>
    <property type="evidence" value="ECO:0007669"/>
    <property type="project" value="UniProtKB-KW"/>
</dbReference>
<dbReference type="InterPro" id="IPR008893">
    <property type="entry name" value="WGR_domain"/>
</dbReference>
<dbReference type="Pfam" id="PF05406">
    <property type="entry name" value="WGR"/>
    <property type="match status" value="1"/>
</dbReference>
<feature type="domain" description="WGR" evidence="19">
    <location>
        <begin position="73"/>
        <end position="171"/>
    </location>
</feature>
<keyword evidence="21" id="KW-1185">Reference proteome</keyword>
<evidence type="ECO:0000259" key="17">
    <source>
        <dbReference type="PROSITE" id="PS51059"/>
    </source>
</evidence>
<feature type="compositionally biased region" description="Basic and acidic residues" evidence="16">
    <location>
        <begin position="37"/>
        <end position="51"/>
    </location>
</feature>
<feature type="region of interest" description="Disordered" evidence="16">
    <location>
        <begin position="1"/>
        <end position="60"/>
    </location>
</feature>
<evidence type="ECO:0000256" key="13">
    <source>
        <dbReference type="ARBA" id="ARBA00024347"/>
    </source>
</evidence>
<evidence type="ECO:0000313" key="21">
    <source>
        <dbReference type="Proteomes" id="UP001295684"/>
    </source>
</evidence>
<evidence type="ECO:0000256" key="3">
    <source>
        <dbReference type="ARBA" id="ARBA00022679"/>
    </source>
</evidence>
<evidence type="ECO:0000256" key="8">
    <source>
        <dbReference type="ARBA" id="ARBA00022771"/>
    </source>
</evidence>
<dbReference type="InterPro" id="IPR036930">
    <property type="entry name" value="WGR_dom_sf"/>
</dbReference>
<dbReference type="GO" id="GO:0016779">
    <property type="term" value="F:nucleotidyltransferase activity"/>
    <property type="evidence" value="ECO:0007669"/>
    <property type="project" value="UniProtKB-KW"/>
</dbReference>
<dbReference type="PROSITE" id="PS51060">
    <property type="entry name" value="PARP_ALPHA_HD"/>
    <property type="match status" value="1"/>
</dbReference>
<dbReference type="Gene3D" id="1.20.142.10">
    <property type="entry name" value="Poly(ADP-ribose) polymerase, regulatory domain"/>
    <property type="match status" value="1"/>
</dbReference>
<evidence type="ECO:0000256" key="10">
    <source>
        <dbReference type="ARBA" id="ARBA00023027"/>
    </source>
</evidence>
<evidence type="ECO:0000256" key="6">
    <source>
        <dbReference type="ARBA" id="ARBA00022737"/>
    </source>
</evidence>
<comment type="caution">
    <text evidence="20">The sequence shown here is derived from an EMBL/GenBank/DDBJ whole genome shotgun (WGS) entry which is preliminary data.</text>
</comment>
<evidence type="ECO:0000256" key="1">
    <source>
        <dbReference type="ARBA" id="ARBA00004123"/>
    </source>
</evidence>
<dbReference type="InterPro" id="IPR004102">
    <property type="entry name" value="Poly(ADP-ribose)pol_reg_dom"/>
</dbReference>
<dbReference type="SUPFAM" id="SSF142921">
    <property type="entry name" value="WGR domain-like"/>
    <property type="match status" value="1"/>
</dbReference>
<evidence type="ECO:0000259" key="19">
    <source>
        <dbReference type="PROSITE" id="PS51977"/>
    </source>
</evidence>
<dbReference type="Pfam" id="PF02877">
    <property type="entry name" value="PARP_reg"/>
    <property type="match status" value="1"/>
</dbReference>
<keyword evidence="5" id="KW-0479">Metal-binding</keyword>
<protein>
    <recommendedName>
        <fullName evidence="15">Poly [ADP-ribose] polymerase</fullName>
        <shortName evidence="15">PARP</shortName>
        <ecNumber evidence="15">2.4.2.-</ecNumber>
    </recommendedName>
</protein>
<keyword evidence="9" id="KW-0862">Zinc</keyword>
<dbReference type="InterPro" id="IPR050800">
    <property type="entry name" value="ARTD/PARP"/>
</dbReference>
<evidence type="ECO:0000259" key="18">
    <source>
        <dbReference type="PROSITE" id="PS51060"/>
    </source>
</evidence>
<dbReference type="GO" id="GO:0006302">
    <property type="term" value="P:double-strand break repair"/>
    <property type="evidence" value="ECO:0007669"/>
    <property type="project" value="TreeGrafter"/>
</dbReference>
<keyword evidence="11" id="KW-0238">DNA-binding</keyword>
<dbReference type="EC" id="2.4.2.-" evidence="15"/>
<keyword evidence="4" id="KW-0548">Nucleotidyltransferase</keyword>
<keyword evidence="12" id="KW-0539">Nucleus</keyword>
<evidence type="ECO:0000256" key="7">
    <source>
        <dbReference type="ARBA" id="ARBA00022765"/>
    </source>
</evidence>
<dbReference type="EMBL" id="CAMPGE010000784">
    <property type="protein sequence ID" value="CAI2359541.1"/>
    <property type="molecule type" value="Genomic_DNA"/>
</dbReference>
<dbReference type="Gene3D" id="2.20.140.10">
    <property type="entry name" value="WGR domain"/>
    <property type="match status" value="1"/>
</dbReference>
<keyword evidence="3 15" id="KW-0808">Transferase</keyword>
<evidence type="ECO:0000256" key="15">
    <source>
        <dbReference type="RuleBase" id="RU362114"/>
    </source>
</evidence>
<dbReference type="Gene3D" id="3.90.228.10">
    <property type="match status" value="1"/>
</dbReference>
<evidence type="ECO:0000256" key="9">
    <source>
        <dbReference type="ARBA" id="ARBA00022833"/>
    </source>
</evidence>
<dbReference type="Pfam" id="PF00644">
    <property type="entry name" value="PARP"/>
    <property type="match status" value="1"/>
</dbReference>
<dbReference type="Proteomes" id="UP001295684">
    <property type="component" value="Unassembled WGS sequence"/>
</dbReference>
<evidence type="ECO:0000256" key="12">
    <source>
        <dbReference type="ARBA" id="ARBA00023242"/>
    </source>
</evidence>
<comment type="catalytic activity">
    <reaction evidence="14">
        <text>NAD(+) + (ADP-D-ribosyl)n-acceptor = nicotinamide + (ADP-D-ribosyl)n+1-acceptor + H(+).</text>
        <dbReference type="EC" id="2.4.2.30"/>
    </reaction>
</comment>
<reference evidence="20" key="1">
    <citation type="submission" date="2023-07" db="EMBL/GenBank/DDBJ databases">
        <authorList>
            <consortium name="AG Swart"/>
            <person name="Singh M."/>
            <person name="Singh A."/>
            <person name="Seah K."/>
            <person name="Emmerich C."/>
        </authorList>
    </citation>
    <scope>NUCLEOTIDE SEQUENCE</scope>
    <source>
        <strain evidence="20">DP1</strain>
    </source>
</reference>
<evidence type="ECO:0000256" key="14">
    <source>
        <dbReference type="ARBA" id="ARBA00033987"/>
    </source>
</evidence>
<dbReference type="CDD" id="cd01437">
    <property type="entry name" value="parp_like"/>
    <property type="match status" value="1"/>
</dbReference>
<dbReference type="PANTHER" id="PTHR10459:SF60">
    <property type="entry name" value="POLY [ADP-RIBOSE] POLYMERASE 2"/>
    <property type="match status" value="1"/>
</dbReference>
<comment type="similarity">
    <text evidence="13">Belongs to the ARTD/PARP family.</text>
</comment>
<feature type="domain" description="PARP catalytic" evidence="17">
    <location>
        <begin position="318"/>
        <end position="533"/>
    </location>
</feature>
<dbReference type="PROSITE" id="PS51977">
    <property type="entry name" value="WGR"/>
    <property type="match status" value="1"/>
</dbReference>
<evidence type="ECO:0000256" key="5">
    <source>
        <dbReference type="ARBA" id="ARBA00022723"/>
    </source>
</evidence>
<dbReference type="SUPFAM" id="SSF47587">
    <property type="entry name" value="Domain of poly(ADP-ribose) polymerase"/>
    <property type="match status" value="1"/>
</dbReference>
<keyword evidence="10 15" id="KW-0520">NAD</keyword>
<feature type="compositionally biased region" description="Basic residues" evidence="16">
    <location>
        <begin position="1"/>
        <end position="11"/>
    </location>
</feature>
<evidence type="ECO:0000256" key="16">
    <source>
        <dbReference type="SAM" id="MobiDB-lite"/>
    </source>
</evidence>
<dbReference type="PROSITE" id="PS51059">
    <property type="entry name" value="PARP_CATALYTIC"/>
    <property type="match status" value="1"/>
</dbReference>
<evidence type="ECO:0000256" key="2">
    <source>
        <dbReference type="ARBA" id="ARBA00022676"/>
    </source>
</evidence>
<dbReference type="GO" id="GO:0008270">
    <property type="term" value="F:zinc ion binding"/>
    <property type="evidence" value="ECO:0007669"/>
    <property type="project" value="UniProtKB-KW"/>
</dbReference>
<evidence type="ECO:0000256" key="4">
    <source>
        <dbReference type="ARBA" id="ARBA00022695"/>
    </source>
</evidence>
<dbReference type="GO" id="GO:1990404">
    <property type="term" value="F:NAD+-protein mono-ADP-ribosyltransferase activity"/>
    <property type="evidence" value="ECO:0007669"/>
    <property type="project" value="TreeGrafter"/>
</dbReference>
<evidence type="ECO:0000313" key="20">
    <source>
        <dbReference type="EMBL" id="CAI2359541.1"/>
    </source>
</evidence>
<dbReference type="PANTHER" id="PTHR10459">
    <property type="entry name" value="DNA LIGASE"/>
    <property type="match status" value="1"/>
</dbReference>
<gene>
    <name evidence="20" type="ORF">ECRASSUSDP1_LOCUS832</name>
</gene>
<keyword evidence="7" id="KW-0013">ADP-ribosylation</keyword>
<dbReference type="InterPro" id="IPR036616">
    <property type="entry name" value="Poly(ADP-ribose)pol_reg_dom_sf"/>
</dbReference>
<keyword evidence="8" id="KW-0863">Zinc-finger</keyword>
<dbReference type="GO" id="GO:0003950">
    <property type="term" value="F:NAD+ poly-ADP-ribosyltransferase activity"/>
    <property type="evidence" value="ECO:0007669"/>
    <property type="project" value="UniProtKB-UniRule"/>
</dbReference>
<dbReference type="GO" id="GO:0070212">
    <property type="term" value="P:protein poly-ADP-ribosylation"/>
    <property type="evidence" value="ECO:0007669"/>
    <property type="project" value="TreeGrafter"/>
</dbReference>